<dbReference type="InterPro" id="IPR011009">
    <property type="entry name" value="Kinase-like_dom_sf"/>
</dbReference>
<keyword evidence="2" id="KW-0808">Transferase</keyword>
<proteinExistence type="predicted"/>
<dbReference type="PROSITE" id="PS50011">
    <property type="entry name" value="PROTEIN_KINASE_DOM"/>
    <property type="match status" value="1"/>
</dbReference>
<dbReference type="SUPFAM" id="SSF56112">
    <property type="entry name" value="Protein kinase-like (PK-like)"/>
    <property type="match status" value="1"/>
</dbReference>
<evidence type="ECO:0000313" key="3">
    <source>
        <dbReference type="Proteomes" id="UP001216329"/>
    </source>
</evidence>
<dbReference type="PANTHER" id="PTHR44167">
    <property type="entry name" value="OVARIAN-SPECIFIC SERINE/THREONINE-PROTEIN KINASE LOK-RELATED"/>
    <property type="match status" value="1"/>
</dbReference>
<dbReference type="PROSITE" id="PS00109">
    <property type="entry name" value="PROTEIN_KINASE_TYR"/>
    <property type="match status" value="1"/>
</dbReference>
<evidence type="ECO:0000259" key="1">
    <source>
        <dbReference type="PROSITE" id="PS50011"/>
    </source>
</evidence>
<gene>
    <name evidence="2" type="ORF">P0Y58_22315</name>
</gene>
<name>A0AAJ6BCF5_9PSED</name>
<dbReference type="Proteomes" id="UP001216329">
    <property type="component" value="Chromosome"/>
</dbReference>
<dbReference type="Gene3D" id="1.10.510.10">
    <property type="entry name" value="Transferase(Phosphotransferase) domain 1"/>
    <property type="match status" value="1"/>
</dbReference>
<dbReference type="GO" id="GO:0004674">
    <property type="term" value="F:protein serine/threonine kinase activity"/>
    <property type="evidence" value="ECO:0007669"/>
    <property type="project" value="TreeGrafter"/>
</dbReference>
<accession>A0AAJ6BCF5</accession>
<dbReference type="InterPro" id="IPR000719">
    <property type="entry name" value="Prot_kinase_dom"/>
</dbReference>
<dbReference type="PANTHER" id="PTHR44167:SF24">
    <property type="entry name" value="SERINE_THREONINE-PROTEIN KINASE CHK2"/>
    <property type="match status" value="1"/>
</dbReference>
<dbReference type="InterPro" id="IPR008266">
    <property type="entry name" value="Tyr_kinase_AS"/>
</dbReference>
<feature type="domain" description="Protein kinase" evidence="1">
    <location>
        <begin position="1"/>
        <end position="277"/>
    </location>
</feature>
<evidence type="ECO:0000313" key="2">
    <source>
        <dbReference type="EMBL" id="WEK29601.1"/>
    </source>
</evidence>
<dbReference type="EMBL" id="CP119325">
    <property type="protein sequence ID" value="WEK29601.1"/>
    <property type="molecule type" value="Genomic_DNA"/>
</dbReference>
<keyword evidence="2" id="KW-0418">Kinase</keyword>
<dbReference type="GO" id="GO:0005524">
    <property type="term" value="F:ATP binding"/>
    <property type="evidence" value="ECO:0007669"/>
    <property type="project" value="InterPro"/>
</dbReference>
<dbReference type="AlphaFoldDB" id="A0AAJ6BCF5"/>
<dbReference type="CDD" id="cd00180">
    <property type="entry name" value="PKc"/>
    <property type="match status" value="1"/>
</dbReference>
<dbReference type="Pfam" id="PF00069">
    <property type="entry name" value="Pkinase"/>
    <property type="match status" value="1"/>
</dbReference>
<organism evidence="2 3">
    <name type="scientific">Candidatus Pseudomonas phytovorans</name>
    <dbReference type="NCBI Taxonomy" id="3121377"/>
    <lineage>
        <taxon>Bacteria</taxon>
        <taxon>Pseudomonadati</taxon>
        <taxon>Pseudomonadota</taxon>
        <taxon>Gammaproteobacteria</taxon>
        <taxon>Pseudomonadales</taxon>
        <taxon>Pseudomonadaceae</taxon>
        <taxon>Pseudomonas</taxon>
    </lineage>
</organism>
<sequence length="277" mass="31483">MEVSEELVWKIDSVDGHVVSEWRFKNRATPSRTSFFGFTEFNAQPAFIKLANPGSQYNSTLIEKEIEILKALNHLNVVKPLASGWHKFRTILDDVINVPYIIMPAYASDLEDLIISNGLRKWEDFIIIAQEVFESIKYIHQVGVIHGDICPANILIGAQPQKGTASFKLCDFGASIKIGECVSLRRGAMYYHTPPDEHLSFGFDWFSFGVLLSRLSSRDDIWHWFISSRNQALTFHPWVPVPAQDALTEAIKSFTSHCPGERESYSNVFISSIRGWK</sequence>
<protein>
    <submittedName>
        <fullName evidence="2">Protein kinase family protein</fullName>
    </submittedName>
</protein>
<reference evidence="2" key="1">
    <citation type="submission" date="2023-03" db="EMBL/GenBank/DDBJ databases">
        <title>Andean soil-derived lignocellulolytic bacterial consortium as a source of novel taxa and putative plastic-active enzymes.</title>
        <authorList>
            <person name="Diaz-Garcia L."/>
            <person name="Chuvochina M."/>
            <person name="Feuerriegel G."/>
            <person name="Bunk B."/>
            <person name="Sproer C."/>
            <person name="Streit W.R."/>
            <person name="Rodriguez L.M."/>
            <person name="Overmann J."/>
            <person name="Jimenez D.J."/>
        </authorList>
    </citation>
    <scope>NUCLEOTIDE SEQUENCE</scope>
    <source>
        <strain evidence="2">MAG 876</strain>
    </source>
</reference>